<keyword evidence="2" id="KW-1185">Reference proteome</keyword>
<comment type="caution">
    <text evidence="1">The sequence shown here is derived from an EMBL/GenBank/DDBJ whole genome shotgun (WGS) entry which is preliminary data.</text>
</comment>
<organism evidence="1 2">
    <name type="scientific">Dactylosporangium darangshiense</name>
    <dbReference type="NCBI Taxonomy" id="579108"/>
    <lineage>
        <taxon>Bacteria</taxon>
        <taxon>Bacillati</taxon>
        <taxon>Actinomycetota</taxon>
        <taxon>Actinomycetes</taxon>
        <taxon>Micromonosporales</taxon>
        <taxon>Micromonosporaceae</taxon>
        <taxon>Dactylosporangium</taxon>
    </lineage>
</organism>
<dbReference type="Proteomes" id="UP001500620">
    <property type="component" value="Unassembled WGS sequence"/>
</dbReference>
<proteinExistence type="predicted"/>
<evidence type="ECO:0000313" key="2">
    <source>
        <dbReference type="Proteomes" id="UP001500620"/>
    </source>
</evidence>
<name>A0ABP8DTF3_9ACTN</name>
<dbReference type="EMBL" id="BAABAT010000064">
    <property type="protein sequence ID" value="GAA4263273.1"/>
    <property type="molecule type" value="Genomic_DNA"/>
</dbReference>
<evidence type="ECO:0000313" key="1">
    <source>
        <dbReference type="EMBL" id="GAA4263273.1"/>
    </source>
</evidence>
<gene>
    <name evidence="1" type="ORF">GCM10022255_106330</name>
</gene>
<accession>A0ABP8DTF3</accession>
<sequence length="104" mass="10867">MIRPNDAAMPPRVIRAHSIPTDRAINDIPDLSIETMPKAEATQLIPDRGNTSHAGFGGTARGGTITRFGASLADSADTKKRGGGLYCRAGGQVAPRRVSGQARA</sequence>
<reference evidence="2" key="1">
    <citation type="journal article" date="2019" name="Int. J. Syst. Evol. Microbiol.">
        <title>The Global Catalogue of Microorganisms (GCM) 10K type strain sequencing project: providing services to taxonomists for standard genome sequencing and annotation.</title>
        <authorList>
            <consortium name="The Broad Institute Genomics Platform"/>
            <consortium name="The Broad Institute Genome Sequencing Center for Infectious Disease"/>
            <person name="Wu L."/>
            <person name="Ma J."/>
        </authorList>
    </citation>
    <scope>NUCLEOTIDE SEQUENCE [LARGE SCALE GENOMIC DNA]</scope>
    <source>
        <strain evidence="2">JCM 17441</strain>
    </source>
</reference>
<protein>
    <submittedName>
        <fullName evidence="1">Uncharacterized protein</fullName>
    </submittedName>
</protein>